<organism evidence="1 2">
    <name type="scientific">Nostoc azollae (strain 0708)</name>
    <name type="common">Anabaena azollae (strain 0708)</name>
    <dbReference type="NCBI Taxonomy" id="551115"/>
    <lineage>
        <taxon>Bacteria</taxon>
        <taxon>Bacillati</taxon>
        <taxon>Cyanobacteriota</taxon>
        <taxon>Cyanophyceae</taxon>
        <taxon>Nostocales</taxon>
        <taxon>Nostocaceae</taxon>
        <taxon>Trichormus</taxon>
    </lineage>
</organism>
<evidence type="ECO:0000313" key="2">
    <source>
        <dbReference type="Proteomes" id="UP000001511"/>
    </source>
</evidence>
<evidence type="ECO:0000313" key="1">
    <source>
        <dbReference type="EMBL" id="ADI66277.1"/>
    </source>
</evidence>
<dbReference type="KEGG" id="naz:Aazo_5266"/>
<dbReference type="AlphaFoldDB" id="D7E5L8"/>
<gene>
    <name evidence="1" type="ordered locus">Aazo_5266</name>
</gene>
<dbReference type="HOGENOM" id="CLU_3390487_0_0_3"/>
<geneLocation type="plasmid" evidence="1 2">
    <name>pAzo01</name>
</geneLocation>
<keyword evidence="2" id="KW-1185">Reference proteome</keyword>
<keyword evidence="1" id="KW-0614">Plasmid</keyword>
<dbReference type="EMBL" id="CP002060">
    <property type="protein sequence ID" value="ADI66277.1"/>
    <property type="molecule type" value="Genomic_DNA"/>
</dbReference>
<protein>
    <submittedName>
        <fullName evidence="1">Uncharacterized protein</fullName>
    </submittedName>
</protein>
<dbReference type="Proteomes" id="UP000001511">
    <property type="component" value="Plasmid pAzo01"/>
</dbReference>
<sequence>MISSPLTILTEELSRISPNISPAKTAYLYIEY</sequence>
<reference evidence="1 2" key="1">
    <citation type="journal article" date="2010" name="PLoS ONE">
        <title>Genome erosion in a nitrogen-fixing vertically transmitted endosymbiotic multicellular cyanobacterium.</title>
        <authorList>
            <person name="Ran L."/>
            <person name="Larsson J."/>
            <person name="Vigil-Stenman T."/>
            <person name="Nylander J.A."/>
            <person name="Ininbergs K."/>
            <person name="Zheng W.W."/>
            <person name="Lapidus A."/>
            <person name="Lowry S."/>
            <person name="Haselkorn R."/>
            <person name="Bergman B."/>
        </authorList>
    </citation>
    <scope>NUCLEOTIDE SEQUENCE [LARGE SCALE GENOMIC DNA]</scope>
    <source>
        <strain evidence="2">0708</strain>
        <plasmid evidence="2">Plasmid pAzo01</plasmid>
    </source>
</reference>
<name>D7E5L8_NOSA0</name>
<accession>D7E5L8</accession>
<proteinExistence type="predicted"/>